<gene>
    <name evidence="1" type="ORF">C486_05579</name>
</gene>
<dbReference type="RefSeq" id="WP_008453820.1">
    <property type="nucleotide sequence ID" value="NZ_AOIJ01000039.1"/>
</dbReference>
<evidence type="ECO:0000313" key="2">
    <source>
        <dbReference type="Proteomes" id="UP000011592"/>
    </source>
</evidence>
<proteinExistence type="predicted"/>
<dbReference type="EMBL" id="AOIJ01000039">
    <property type="protein sequence ID" value="ELY82112.1"/>
    <property type="molecule type" value="Genomic_DNA"/>
</dbReference>
<sequence length="46" mass="4899">MTTDSRDGHPQCSGCGAPIPERDPLVGWWLCDDCPLALADDGSRLA</sequence>
<dbReference type="Proteomes" id="UP000011592">
    <property type="component" value="Unassembled WGS sequence"/>
</dbReference>
<reference evidence="1 2" key="1">
    <citation type="journal article" date="2014" name="PLoS Genet.">
        <title>Phylogenetically driven sequencing of extremely halophilic archaea reveals strategies for static and dynamic osmo-response.</title>
        <authorList>
            <person name="Becker E.A."/>
            <person name="Seitzer P.M."/>
            <person name="Tritt A."/>
            <person name="Larsen D."/>
            <person name="Krusor M."/>
            <person name="Yao A.I."/>
            <person name="Wu D."/>
            <person name="Madern D."/>
            <person name="Eisen J.A."/>
            <person name="Darling A.E."/>
            <person name="Facciotti M.T."/>
        </authorList>
    </citation>
    <scope>NUCLEOTIDE SEQUENCE [LARGE SCALE GENOMIC DNA]</scope>
    <source>
        <strain evidence="1 2">JCM 14663</strain>
    </source>
</reference>
<protein>
    <submittedName>
        <fullName evidence="1">Uncharacterized protein</fullName>
    </submittedName>
</protein>
<accession>L9Z8Z9</accession>
<dbReference type="AlphaFoldDB" id="L9Z8Z9"/>
<name>L9Z8Z9_9EURY</name>
<organism evidence="1 2">
    <name type="scientific">Natrinema gari JCM 14663</name>
    <dbReference type="NCBI Taxonomy" id="1230459"/>
    <lineage>
        <taxon>Archaea</taxon>
        <taxon>Methanobacteriati</taxon>
        <taxon>Methanobacteriota</taxon>
        <taxon>Stenosarchaea group</taxon>
        <taxon>Halobacteria</taxon>
        <taxon>Halobacteriales</taxon>
        <taxon>Natrialbaceae</taxon>
        <taxon>Natrinema</taxon>
    </lineage>
</organism>
<dbReference type="PATRIC" id="fig|1230459.4.peg.1119"/>
<keyword evidence="2" id="KW-1185">Reference proteome</keyword>
<comment type="caution">
    <text evidence="1">The sequence shown here is derived from an EMBL/GenBank/DDBJ whole genome shotgun (WGS) entry which is preliminary data.</text>
</comment>
<evidence type="ECO:0000313" key="1">
    <source>
        <dbReference type="EMBL" id="ELY82112.1"/>
    </source>
</evidence>